<comment type="subcellular location">
    <subcellularLocation>
        <location evidence="1">Cell membrane</location>
        <topology evidence="1">Multi-pass membrane protein</topology>
    </subcellularLocation>
</comment>
<keyword evidence="5 6" id="KW-0472">Membrane</keyword>
<dbReference type="Pfam" id="PF02588">
    <property type="entry name" value="YitT_membrane"/>
    <property type="match status" value="1"/>
</dbReference>
<dbReference type="InterPro" id="IPR051461">
    <property type="entry name" value="UPF0750_membrane"/>
</dbReference>
<name>A0ABV8B672_9BACI</name>
<evidence type="ECO:0000256" key="4">
    <source>
        <dbReference type="ARBA" id="ARBA00022989"/>
    </source>
</evidence>
<keyword evidence="2" id="KW-1003">Cell membrane</keyword>
<keyword evidence="8" id="KW-1185">Reference proteome</keyword>
<evidence type="ECO:0000256" key="3">
    <source>
        <dbReference type="ARBA" id="ARBA00022692"/>
    </source>
</evidence>
<evidence type="ECO:0000256" key="5">
    <source>
        <dbReference type="ARBA" id="ARBA00023136"/>
    </source>
</evidence>
<evidence type="ECO:0000256" key="2">
    <source>
        <dbReference type="ARBA" id="ARBA00022475"/>
    </source>
</evidence>
<evidence type="ECO:0000256" key="1">
    <source>
        <dbReference type="ARBA" id="ARBA00004651"/>
    </source>
</evidence>
<evidence type="ECO:0000313" key="7">
    <source>
        <dbReference type="EMBL" id="MFC3884865.1"/>
    </source>
</evidence>
<gene>
    <name evidence="7" type="ORF">ACFOU2_15885</name>
</gene>
<organism evidence="7 8">
    <name type="scientific">Bacillus songklensis</name>
    <dbReference type="NCBI Taxonomy" id="1069116"/>
    <lineage>
        <taxon>Bacteria</taxon>
        <taxon>Bacillati</taxon>
        <taxon>Bacillota</taxon>
        <taxon>Bacilli</taxon>
        <taxon>Bacillales</taxon>
        <taxon>Bacillaceae</taxon>
        <taxon>Bacillus</taxon>
    </lineage>
</organism>
<comment type="caution">
    <text evidence="7">The sequence shown here is derived from an EMBL/GenBank/DDBJ whole genome shotgun (WGS) entry which is preliminary data.</text>
</comment>
<dbReference type="InterPro" id="IPR003740">
    <property type="entry name" value="YitT"/>
</dbReference>
<evidence type="ECO:0000256" key="6">
    <source>
        <dbReference type="SAM" id="Phobius"/>
    </source>
</evidence>
<keyword evidence="4 6" id="KW-1133">Transmembrane helix</keyword>
<keyword evidence="3 6" id="KW-0812">Transmembrane</keyword>
<protein>
    <submittedName>
        <fullName evidence="7">YitT family protein</fullName>
    </submittedName>
</protein>
<reference evidence="8" key="1">
    <citation type="journal article" date="2019" name="Int. J. Syst. Evol. Microbiol.">
        <title>The Global Catalogue of Microorganisms (GCM) 10K type strain sequencing project: providing services to taxonomists for standard genome sequencing and annotation.</title>
        <authorList>
            <consortium name="The Broad Institute Genomics Platform"/>
            <consortium name="The Broad Institute Genome Sequencing Center for Infectious Disease"/>
            <person name="Wu L."/>
            <person name="Ma J."/>
        </authorList>
    </citation>
    <scope>NUCLEOTIDE SEQUENCE [LARGE SCALE GENOMIC DNA]</scope>
    <source>
        <strain evidence="8">CCUG 61889</strain>
    </source>
</reference>
<evidence type="ECO:0000313" key="8">
    <source>
        <dbReference type="Proteomes" id="UP001595752"/>
    </source>
</evidence>
<sequence length="76" mass="8349">MGVGIIICFGGSIDGTEVVAILLSGRTRFSIGQYVMLFNFFIFGSAIFVLGIKEAIYSLATYFVAYNIMDLTIKSY</sequence>
<dbReference type="RefSeq" id="WP_377916741.1">
    <property type="nucleotide sequence ID" value="NZ_JBHRZT010000067.1"/>
</dbReference>
<feature type="transmembrane region" description="Helical" evidence="6">
    <location>
        <begin position="31"/>
        <end position="52"/>
    </location>
</feature>
<dbReference type="EMBL" id="JBHRZT010000067">
    <property type="protein sequence ID" value="MFC3884865.1"/>
    <property type="molecule type" value="Genomic_DNA"/>
</dbReference>
<proteinExistence type="predicted"/>
<dbReference type="PANTHER" id="PTHR33545:SF3">
    <property type="entry name" value="UPF0750 MEMBRANE PROTEIN YQFU"/>
    <property type="match status" value="1"/>
</dbReference>
<dbReference type="PANTHER" id="PTHR33545">
    <property type="entry name" value="UPF0750 MEMBRANE PROTEIN YITT-RELATED"/>
    <property type="match status" value="1"/>
</dbReference>
<accession>A0ABV8B672</accession>
<dbReference type="Proteomes" id="UP001595752">
    <property type="component" value="Unassembled WGS sequence"/>
</dbReference>